<accession>A0ABP0F4N2</accession>
<proteinExistence type="predicted"/>
<keyword evidence="2" id="KW-1185">Reference proteome</keyword>
<evidence type="ECO:0000313" key="1">
    <source>
        <dbReference type="EMBL" id="CAK8674401.1"/>
    </source>
</evidence>
<dbReference type="EMBL" id="CAWYQH010000013">
    <property type="protein sequence ID" value="CAK8674401.1"/>
    <property type="molecule type" value="Genomic_DNA"/>
</dbReference>
<sequence>MEGDSLPSGARSSEKSFCGIYSLKNPSYLFQGGEFSYAALTYQYVCFAYYGDISDTLRVGYSYTHSETRAIVADTRNFDLIGLEDSMDGWTHHCYNIYERLQSCGLK</sequence>
<gene>
    <name evidence="1" type="ORF">CVLEPA_LOCUS4103</name>
</gene>
<comment type="caution">
    <text evidence="1">The sequence shown here is derived from an EMBL/GenBank/DDBJ whole genome shotgun (WGS) entry which is preliminary data.</text>
</comment>
<name>A0ABP0F4N2_CLALP</name>
<protein>
    <submittedName>
        <fullName evidence="1">Uncharacterized protein</fullName>
    </submittedName>
</protein>
<organism evidence="1 2">
    <name type="scientific">Clavelina lepadiformis</name>
    <name type="common">Light-bulb sea squirt</name>
    <name type="synonym">Ascidia lepadiformis</name>
    <dbReference type="NCBI Taxonomy" id="159417"/>
    <lineage>
        <taxon>Eukaryota</taxon>
        <taxon>Metazoa</taxon>
        <taxon>Chordata</taxon>
        <taxon>Tunicata</taxon>
        <taxon>Ascidiacea</taxon>
        <taxon>Aplousobranchia</taxon>
        <taxon>Clavelinidae</taxon>
        <taxon>Clavelina</taxon>
    </lineage>
</organism>
<reference evidence="1 2" key="1">
    <citation type="submission" date="2024-02" db="EMBL/GenBank/DDBJ databases">
        <authorList>
            <person name="Daric V."/>
            <person name="Darras S."/>
        </authorList>
    </citation>
    <scope>NUCLEOTIDE SEQUENCE [LARGE SCALE GENOMIC DNA]</scope>
</reference>
<evidence type="ECO:0000313" key="2">
    <source>
        <dbReference type="Proteomes" id="UP001642483"/>
    </source>
</evidence>
<dbReference type="Proteomes" id="UP001642483">
    <property type="component" value="Unassembled WGS sequence"/>
</dbReference>